<dbReference type="KEGG" id="scia:HUG15_04385"/>
<feature type="signal peptide" evidence="2">
    <location>
        <begin position="1"/>
        <end position="20"/>
    </location>
</feature>
<feature type="region of interest" description="Disordered" evidence="1">
    <location>
        <begin position="23"/>
        <end position="64"/>
    </location>
</feature>
<feature type="compositionally biased region" description="Acidic residues" evidence="1">
    <location>
        <begin position="25"/>
        <end position="56"/>
    </location>
</feature>
<dbReference type="AlphaFoldDB" id="A0A7T7CAJ1"/>
<sequence>MKKFSLAIAIAFVSSLGLMACSPVEQEEQTEEENQNNNESEDVAEESDNDANDDDSSSFTNVIAKLDESEVEDGIKAYAESIAEDDDEDELEAFTIEAETETYEELASLEIDNEAQEAVLKEAFDQYGYDFNGIKFYHRVQMEAYEEIQELELDNQGEEILEDAKSSYGHDYDMILFVLEEELQD</sequence>
<evidence type="ECO:0000256" key="1">
    <source>
        <dbReference type="SAM" id="MobiDB-lite"/>
    </source>
</evidence>
<dbReference type="RefSeq" id="WP_200127354.1">
    <property type="nucleotide sequence ID" value="NZ_CP054705.1"/>
</dbReference>
<feature type="chain" id="PRO_5038393756" description="Lipoprotein" evidence="2">
    <location>
        <begin position="21"/>
        <end position="185"/>
    </location>
</feature>
<gene>
    <name evidence="3" type="ORF">HUG15_04385</name>
</gene>
<name>A0A7T7CAJ1_9BACI</name>
<evidence type="ECO:0000313" key="4">
    <source>
        <dbReference type="Proteomes" id="UP000595823"/>
    </source>
</evidence>
<accession>A0A7T7CAJ1</accession>
<evidence type="ECO:0008006" key="5">
    <source>
        <dbReference type="Google" id="ProtNLM"/>
    </source>
</evidence>
<dbReference type="PROSITE" id="PS51257">
    <property type="entry name" value="PROKAR_LIPOPROTEIN"/>
    <property type="match status" value="1"/>
</dbReference>
<proteinExistence type="predicted"/>
<keyword evidence="2" id="KW-0732">Signal</keyword>
<organism evidence="3 4">
    <name type="scientific">Salicibibacter cibarius</name>
    <dbReference type="NCBI Taxonomy" id="2743000"/>
    <lineage>
        <taxon>Bacteria</taxon>
        <taxon>Bacillati</taxon>
        <taxon>Bacillota</taxon>
        <taxon>Bacilli</taxon>
        <taxon>Bacillales</taxon>
        <taxon>Bacillaceae</taxon>
        <taxon>Salicibibacter</taxon>
    </lineage>
</organism>
<evidence type="ECO:0000313" key="3">
    <source>
        <dbReference type="EMBL" id="QQK74915.1"/>
    </source>
</evidence>
<dbReference type="Proteomes" id="UP000595823">
    <property type="component" value="Chromosome"/>
</dbReference>
<evidence type="ECO:0000256" key="2">
    <source>
        <dbReference type="SAM" id="SignalP"/>
    </source>
</evidence>
<dbReference type="EMBL" id="CP054705">
    <property type="protein sequence ID" value="QQK74915.1"/>
    <property type="molecule type" value="Genomic_DNA"/>
</dbReference>
<keyword evidence="4" id="KW-1185">Reference proteome</keyword>
<protein>
    <recommendedName>
        <fullName evidence="5">Lipoprotein</fullName>
    </recommendedName>
</protein>
<reference evidence="3 4" key="1">
    <citation type="submission" date="2020-06" db="EMBL/GenBank/DDBJ databases">
        <title>Genomic analysis of Salicibibacter sp. NKC5-3.</title>
        <authorList>
            <person name="Oh Y.J."/>
        </authorList>
    </citation>
    <scope>NUCLEOTIDE SEQUENCE [LARGE SCALE GENOMIC DNA]</scope>
    <source>
        <strain evidence="3 4">NKC5-3</strain>
    </source>
</reference>